<feature type="region of interest" description="Disordered" evidence="1">
    <location>
        <begin position="16"/>
        <end position="69"/>
    </location>
</feature>
<evidence type="ECO:0000313" key="3">
    <source>
        <dbReference type="Proteomes" id="UP001194468"/>
    </source>
</evidence>
<comment type="caution">
    <text evidence="2">The sequence shown here is derived from an EMBL/GenBank/DDBJ whole genome shotgun (WGS) entry which is preliminary data.</text>
</comment>
<reference evidence="2" key="2">
    <citation type="journal article" date="2020" name="Nat. Commun.">
        <title>Large-scale genome sequencing of mycorrhizal fungi provides insights into the early evolution of symbiotic traits.</title>
        <authorList>
            <person name="Miyauchi S."/>
            <person name="Kiss E."/>
            <person name="Kuo A."/>
            <person name="Drula E."/>
            <person name="Kohler A."/>
            <person name="Sanchez-Garcia M."/>
            <person name="Morin E."/>
            <person name="Andreopoulos B."/>
            <person name="Barry K.W."/>
            <person name="Bonito G."/>
            <person name="Buee M."/>
            <person name="Carver A."/>
            <person name="Chen C."/>
            <person name="Cichocki N."/>
            <person name="Clum A."/>
            <person name="Culley D."/>
            <person name="Crous P.W."/>
            <person name="Fauchery L."/>
            <person name="Girlanda M."/>
            <person name="Hayes R.D."/>
            <person name="Keri Z."/>
            <person name="LaButti K."/>
            <person name="Lipzen A."/>
            <person name="Lombard V."/>
            <person name="Magnuson J."/>
            <person name="Maillard F."/>
            <person name="Murat C."/>
            <person name="Nolan M."/>
            <person name="Ohm R.A."/>
            <person name="Pangilinan J."/>
            <person name="Pereira M.F."/>
            <person name="Perotto S."/>
            <person name="Peter M."/>
            <person name="Pfister S."/>
            <person name="Riley R."/>
            <person name="Sitrit Y."/>
            <person name="Stielow J.B."/>
            <person name="Szollosi G."/>
            <person name="Zifcakova L."/>
            <person name="Stursova M."/>
            <person name="Spatafora J.W."/>
            <person name="Tedersoo L."/>
            <person name="Vaario L.M."/>
            <person name="Yamada A."/>
            <person name="Yan M."/>
            <person name="Wang P."/>
            <person name="Xu J."/>
            <person name="Bruns T."/>
            <person name="Baldrian P."/>
            <person name="Vilgalys R."/>
            <person name="Dunand C."/>
            <person name="Henrissat B."/>
            <person name="Grigoriev I.V."/>
            <person name="Hibbett D."/>
            <person name="Nagy L.G."/>
            <person name="Martin F.M."/>
        </authorList>
    </citation>
    <scope>NUCLEOTIDE SEQUENCE</scope>
    <source>
        <strain evidence="2">BED1</strain>
    </source>
</reference>
<keyword evidence="3" id="KW-1185">Reference proteome</keyword>
<accession>A0AAD4GJH4</accession>
<protein>
    <submittedName>
        <fullName evidence="2">Uncharacterized protein</fullName>
    </submittedName>
</protein>
<reference evidence="2" key="1">
    <citation type="submission" date="2019-10" db="EMBL/GenBank/DDBJ databases">
        <authorList>
            <consortium name="DOE Joint Genome Institute"/>
            <person name="Kuo A."/>
            <person name="Miyauchi S."/>
            <person name="Kiss E."/>
            <person name="Drula E."/>
            <person name="Kohler A."/>
            <person name="Sanchez-Garcia M."/>
            <person name="Andreopoulos B."/>
            <person name="Barry K.W."/>
            <person name="Bonito G."/>
            <person name="Buee M."/>
            <person name="Carver A."/>
            <person name="Chen C."/>
            <person name="Cichocki N."/>
            <person name="Clum A."/>
            <person name="Culley D."/>
            <person name="Crous P.W."/>
            <person name="Fauchery L."/>
            <person name="Girlanda M."/>
            <person name="Hayes R."/>
            <person name="Keri Z."/>
            <person name="LaButti K."/>
            <person name="Lipzen A."/>
            <person name="Lombard V."/>
            <person name="Magnuson J."/>
            <person name="Maillard F."/>
            <person name="Morin E."/>
            <person name="Murat C."/>
            <person name="Nolan M."/>
            <person name="Ohm R."/>
            <person name="Pangilinan J."/>
            <person name="Pereira M."/>
            <person name="Perotto S."/>
            <person name="Peter M."/>
            <person name="Riley R."/>
            <person name="Sitrit Y."/>
            <person name="Stielow B."/>
            <person name="Szollosi G."/>
            <person name="Zifcakova L."/>
            <person name="Stursova M."/>
            <person name="Spatafora J.W."/>
            <person name="Tedersoo L."/>
            <person name="Vaario L.-M."/>
            <person name="Yamada A."/>
            <person name="Yan M."/>
            <person name="Wang P."/>
            <person name="Xu J."/>
            <person name="Bruns T."/>
            <person name="Baldrian P."/>
            <person name="Vilgalys R."/>
            <person name="Henrissat B."/>
            <person name="Grigoriev I.V."/>
            <person name="Hibbett D."/>
            <person name="Nagy L.G."/>
            <person name="Martin F.M."/>
        </authorList>
    </citation>
    <scope>NUCLEOTIDE SEQUENCE</scope>
    <source>
        <strain evidence="2">BED1</strain>
    </source>
</reference>
<proteinExistence type="predicted"/>
<name>A0AAD4GJH4_BOLED</name>
<dbReference type="EMBL" id="WHUW01000004">
    <property type="protein sequence ID" value="KAF8447596.1"/>
    <property type="molecule type" value="Genomic_DNA"/>
</dbReference>
<gene>
    <name evidence="2" type="ORF">L210DRAFT_1061404</name>
</gene>
<dbReference type="AlphaFoldDB" id="A0AAD4GJH4"/>
<organism evidence="2 3">
    <name type="scientific">Boletus edulis BED1</name>
    <dbReference type="NCBI Taxonomy" id="1328754"/>
    <lineage>
        <taxon>Eukaryota</taxon>
        <taxon>Fungi</taxon>
        <taxon>Dikarya</taxon>
        <taxon>Basidiomycota</taxon>
        <taxon>Agaricomycotina</taxon>
        <taxon>Agaricomycetes</taxon>
        <taxon>Agaricomycetidae</taxon>
        <taxon>Boletales</taxon>
        <taxon>Boletineae</taxon>
        <taxon>Boletaceae</taxon>
        <taxon>Boletoideae</taxon>
        <taxon>Boletus</taxon>
    </lineage>
</organism>
<feature type="compositionally biased region" description="Low complexity" evidence="1">
    <location>
        <begin position="45"/>
        <end position="60"/>
    </location>
</feature>
<evidence type="ECO:0000256" key="1">
    <source>
        <dbReference type="SAM" id="MobiDB-lite"/>
    </source>
</evidence>
<evidence type="ECO:0000313" key="2">
    <source>
        <dbReference type="EMBL" id="KAF8447596.1"/>
    </source>
</evidence>
<dbReference type="Proteomes" id="UP001194468">
    <property type="component" value="Unassembled WGS sequence"/>
</dbReference>
<feature type="compositionally biased region" description="Pro residues" evidence="1">
    <location>
        <begin position="27"/>
        <end position="44"/>
    </location>
</feature>
<sequence>MLSHQLHAQIFKHARNGIHRHPSLHSPLPPTHPYITPPTTPDTPSPSYSPSTSPASSASPPTLPGIEDHTAKIVSASSSPGLAKAEAIPIIHQRCPLSLCPPCGWTKYYYLPDGSGYSENDMYPEHDTGQPEQMLMFDVETVPP</sequence>